<evidence type="ECO:0000256" key="2">
    <source>
        <dbReference type="ARBA" id="ARBA00022777"/>
    </source>
</evidence>
<dbReference type="GO" id="GO:0000160">
    <property type="term" value="P:phosphorelay signal transduction system"/>
    <property type="evidence" value="ECO:0007669"/>
    <property type="project" value="UniProtKB-KW"/>
</dbReference>
<organism evidence="5 6">
    <name type="scientific">Micromonospora echinofusca</name>
    <dbReference type="NCBI Taxonomy" id="47858"/>
    <lineage>
        <taxon>Bacteria</taxon>
        <taxon>Bacillati</taxon>
        <taxon>Actinomycetota</taxon>
        <taxon>Actinomycetes</taxon>
        <taxon>Micromonosporales</taxon>
        <taxon>Micromonosporaceae</taxon>
        <taxon>Micromonospora</taxon>
    </lineage>
</organism>
<dbReference type="Gene3D" id="3.30.565.10">
    <property type="entry name" value="Histidine kinase-like ATPase, C-terminal domain"/>
    <property type="match status" value="1"/>
</dbReference>
<accession>A0A1C5GCT4</accession>
<dbReference type="AlphaFoldDB" id="A0A1C5GCT4"/>
<dbReference type="Pfam" id="PF02518">
    <property type="entry name" value="HATPase_c"/>
    <property type="match status" value="1"/>
</dbReference>
<evidence type="ECO:0000256" key="1">
    <source>
        <dbReference type="ARBA" id="ARBA00022679"/>
    </source>
</evidence>
<evidence type="ECO:0000313" key="6">
    <source>
        <dbReference type="Proteomes" id="UP000198251"/>
    </source>
</evidence>
<dbReference type="Proteomes" id="UP000198251">
    <property type="component" value="Chromosome I"/>
</dbReference>
<protein>
    <submittedName>
        <fullName evidence="5">Histidine kinase-, DNA gyrase B-, and HSP90-like ATPase</fullName>
    </submittedName>
</protein>
<dbReference type="InterPro" id="IPR003594">
    <property type="entry name" value="HATPase_dom"/>
</dbReference>
<dbReference type="SUPFAM" id="SSF55874">
    <property type="entry name" value="ATPase domain of HSP90 chaperone/DNA topoisomerase II/histidine kinase"/>
    <property type="match status" value="1"/>
</dbReference>
<proteinExistence type="predicted"/>
<dbReference type="PANTHER" id="PTHR24421">
    <property type="entry name" value="NITRATE/NITRITE SENSOR PROTEIN NARX-RELATED"/>
    <property type="match status" value="1"/>
</dbReference>
<dbReference type="PANTHER" id="PTHR24421:SF61">
    <property type="entry name" value="OXYGEN SENSOR HISTIDINE KINASE NREB"/>
    <property type="match status" value="1"/>
</dbReference>
<dbReference type="InterPro" id="IPR036890">
    <property type="entry name" value="HATPase_C_sf"/>
</dbReference>
<feature type="domain" description="Histidine kinase/HSP90-like ATPase" evidence="4">
    <location>
        <begin position="295"/>
        <end position="381"/>
    </location>
</feature>
<gene>
    <name evidence="5" type="ORF">GA0070610_3204</name>
</gene>
<evidence type="ECO:0000256" key="3">
    <source>
        <dbReference type="ARBA" id="ARBA00023012"/>
    </source>
</evidence>
<reference evidence="5 6" key="1">
    <citation type="submission" date="2016-06" db="EMBL/GenBank/DDBJ databases">
        <authorList>
            <person name="Kjaerup R.B."/>
            <person name="Dalgaard T.S."/>
            <person name="Juul-Madsen H.R."/>
        </authorList>
    </citation>
    <scope>NUCLEOTIDE SEQUENCE [LARGE SCALE GENOMIC DNA]</scope>
    <source>
        <strain evidence="5 6">DSM 43913</strain>
    </source>
</reference>
<keyword evidence="3" id="KW-0902">Two-component regulatory system</keyword>
<name>A0A1C5GCT4_MICEH</name>
<dbReference type="EMBL" id="LT607733">
    <property type="protein sequence ID" value="SCG16926.1"/>
    <property type="molecule type" value="Genomic_DNA"/>
</dbReference>
<evidence type="ECO:0000259" key="4">
    <source>
        <dbReference type="Pfam" id="PF02518"/>
    </source>
</evidence>
<sequence length="383" mass="40574">MSAWRPGPSPLRPAGATERELRRLGRRYAVVMRTTALCCVSGAALFQATPDRRALVAGVATGLAAWSVVYVRFSSRGWLLPVDTLVIMLLCLAQRWTVPPDAAVDSTNWVLAVVTVTAIAHQWLTTAAGGVLLTIAVVVAHLAGNALALPETWSGTVSLGLWTFAEAGLSRVLFLLVRAGAQQADRTVAASERARRDAAVAAARRADEREHLAILHDTAAATLLAVGTRMVDGTEPWLAEQAARDLEILAAQPHFPDGDTDLVRLLDQVARHAPVAVEVRLPAAVPMPAIRATAISAAAREALTNVARHAGVDTAVLVVGRAGDRILVEISDQGRGFAPERVPPHRRGVSQSIAQRMARVGGRAIVTSRPGAGTRIFLEVPDG</sequence>
<dbReference type="GO" id="GO:0016301">
    <property type="term" value="F:kinase activity"/>
    <property type="evidence" value="ECO:0007669"/>
    <property type="project" value="UniProtKB-KW"/>
</dbReference>
<keyword evidence="6" id="KW-1185">Reference proteome</keyword>
<keyword evidence="1" id="KW-0808">Transferase</keyword>
<keyword evidence="2 5" id="KW-0418">Kinase</keyword>
<dbReference type="CDD" id="cd16917">
    <property type="entry name" value="HATPase_UhpB-NarQ-NarX-like"/>
    <property type="match status" value="1"/>
</dbReference>
<dbReference type="InterPro" id="IPR050482">
    <property type="entry name" value="Sensor_HK_TwoCompSys"/>
</dbReference>
<evidence type="ECO:0000313" key="5">
    <source>
        <dbReference type="EMBL" id="SCG16926.1"/>
    </source>
</evidence>